<evidence type="ECO:0000313" key="4">
    <source>
        <dbReference type="Proteomes" id="UP000203826"/>
    </source>
</evidence>
<reference evidence="3 4" key="1">
    <citation type="journal article" date="2015" name="Genome Announc.">
        <title>The 474-Kilobase-Pair Complete Genome Sequence of CeV-01B, a Virus Infecting Haptolina (Chrysochromulina) ericina (Prymnesiophyceae).</title>
        <authorList>
            <person name="Gallot-Lavallee L."/>
            <person name="Pagarete A."/>
            <person name="Legendre M."/>
            <person name="Santini S."/>
            <person name="Sandaa R.A."/>
            <person name="Himmelbauer H."/>
            <person name="Ogata H."/>
            <person name="Bratbak G."/>
            <person name="Claverie J.M."/>
        </authorList>
    </citation>
    <scope>NUCLEOTIDE SEQUENCE [LARGE SCALE GENOMIC DNA]</scope>
    <source>
        <strain evidence="3">CeV-01B</strain>
    </source>
</reference>
<dbReference type="SUPFAM" id="SSF53448">
    <property type="entry name" value="Nucleotide-diphospho-sugar transferases"/>
    <property type="match status" value="1"/>
</dbReference>
<dbReference type="PANTHER" id="PTHR22916:SF3">
    <property type="entry name" value="UDP-GLCNAC:BETAGAL BETA-1,3-N-ACETYLGLUCOSAMINYLTRANSFERASE-LIKE PROTEIN 1"/>
    <property type="match status" value="1"/>
</dbReference>
<dbReference type="Pfam" id="PF00535">
    <property type="entry name" value="Glycos_transf_2"/>
    <property type="match status" value="1"/>
</dbReference>
<dbReference type="Gene3D" id="3.90.550.10">
    <property type="entry name" value="Spore Coat Polysaccharide Biosynthesis Protein SpsA, Chain A"/>
    <property type="match status" value="1"/>
</dbReference>
<protein>
    <submittedName>
        <fullName evidence="3">Glycosyltransferase</fullName>
    </submittedName>
</protein>
<dbReference type="OrthoDB" id="9434at10239"/>
<feature type="coiled-coil region" evidence="1">
    <location>
        <begin position="357"/>
        <end position="391"/>
    </location>
</feature>
<accession>A0A0N9R0I0</accession>
<feature type="domain" description="Glycosyltransferase 2-like" evidence="2">
    <location>
        <begin position="17"/>
        <end position="133"/>
    </location>
</feature>
<dbReference type="InterPro" id="IPR001173">
    <property type="entry name" value="Glyco_trans_2-like"/>
</dbReference>
<dbReference type="GO" id="GO:0016758">
    <property type="term" value="F:hexosyltransferase activity"/>
    <property type="evidence" value="ECO:0007669"/>
    <property type="project" value="UniProtKB-ARBA"/>
</dbReference>
<name>A0A0N9R0I0_9VIRU</name>
<dbReference type="KEGG" id="vg:26048951"/>
<dbReference type="PANTHER" id="PTHR22916">
    <property type="entry name" value="GLYCOSYLTRANSFERASE"/>
    <property type="match status" value="1"/>
</dbReference>
<gene>
    <name evidence="3" type="ORF">ceV_084</name>
</gene>
<keyword evidence="4" id="KW-1185">Reference proteome</keyword>
<sequence>MGKKSKSKNLDNLPLVSVCTPTYNRRPFISSMIKCFNHQTYPKDRIEWIIIDDGTDKIEDLVCDISNVKYYKYNEKMPLGKKRNIMHDKSQGDILVYMDDDDYYPPDRIMHAVNMLQSHPKALCAGASEIYIYFKHISKMYQFGPYGPNHATAGTFAFKRELLKDHRYNDTAALAEEKAFLKDYTVPFVQLEPKKTILVFSHDHNTFDKKTLLNNPHPQYVKVSDKKVEDFVKEKDLLDFFMEDIEIALKDYDAGKPEMKPDVLKQIDELAKEREQLMKKKTDEMQTHNNQIFHSMGLSKEHVDHLKNNPNELNKIINENQSKINQNQVLLQLLMESKNNEPKITGEFNGKTQILSNEQILNILKQQDDTIDKLKNECNRKDKYIKLLESKIGITNN</sequence>
<organism evidence="3 4">
    <name type="scientific">Chrysochromulina ericina virus CeV-01B</name>
    <dbReference type="NCBI Taxonomy" id="3070830"/>
    <lineage>
        <taxon>Viruses</taxon>
        <taxon>Varidnaviria</taxon>
        <taxon>Bamfordvirae</taxon>
        <taxon>Nucleocytoviricota</taxon>
        <taxon>Megaviricetes</taxon>
        <taxon>Imitervirales</taxon>
        <taxon>Mesomimiviridae</taxon>
        <taxon>Tethysvirus</taxon>
        <taxon>Tethysvirus raunefjordenense</taxon>
    </lineage>
</organism>
<evidence type="ECO:0000313" key="3">
    <source>
        <dbReference type="EMBL" id="ALH22990.1"/>
    </source>
</evidence>
<keyword evidence="1" id="KW-0175">Coiled coil</keyword>
<dbReference type="InterPro" id="IPR029044">
    <property type="entry name" value="Nucleotide-diphossugar_trans"/>
</dbReference>
<evidence type="ECO:0000259" key="2">
    <source>
        <dbReference type="Pfam" id="PF00535"/>
    </source>
</evidence>
<evidence type="ECO:0000256" key="1">
    <source>
        <dbReference type="SAM" id="Coils"/>
    </source>
</evidence>
<dbReference type="Proteomes" id="UP000203826">
    <property type="component" value="Segment"/>
</dbReference>
<proteinExistence type="predicted"/>
<dbReference type="CDD" id="cd00761">
    <property type="entry name" value="Glyco_tranf_GTA_type"/>
    <property type="match status" value="1"/>
</dbReference>
<feature type="coiled-coil region" evidence="1">
    <location>
        <begin position="260"/>
        <end position="291"/>
    </location>
</feature>
<dbReference type="EMBL" id="KT820662">
    <property type="protein sequence ID" value="ALH22990.1"/>
    <property type="molecule type" value="Genomic_DNA"/>
</dbReference>